<accession>A0A975BCI1</accession>
<dbReference type="EMBL" id="CP061799">
    <property type="protein sequence ID" value="QTA82942.1"/>
    <property type="molecule type" value="Genomic_DNA"/>
</dbReference>
<gene>
    <name evidence="1" type="ORF">dnl_53290</name>
</gene>
<dbReference type="AlphaFoldDB" id="A0A975BCI1"/>
<keyword evidence="2" id="KW-1185">Reference proteome</keyword>
<evidence type="ECO:0000313" key="2">
    <source>
        <dbReference type="Proteomes" id="UP000663720"/>
    </source>
</evidence>
<evidence type="ECO:0000313" key="1">
    <source>
        <dbReference type="EMBL" id="QTA82942.1"/>
    </source>
</evidence>
<sequence length="39" mass="4379">MIFPIKCLSHLGRSSGKNPSVSGKINFIRKVLTIVNYFL</sequence>
<name>A0A975BCI1_9BACT</name>
<dbReference type="KEGG" id="dli:dnl_53290"/>
<dbReference type="Proteomes" id="UP000663720">
    <property type="component" value="Chromosome"/>
</dbReference>
<reference evidence="1" key="1">
    <citation type="journal article" date="2021" name="Microb. Physiol.">
        <title>Proteogenomic Insights into the Physiology of Marine, Sulfate-Reducing, Filamentous Desulfonema limicola and Desulfonema magnum.</title>
        <authorList>
            <person name="Schnaars V."/>
            <person name="Wohlbrand L."/>
            <person name="Scheve S."/>
            <person name="Hinrichs C."/>
            <person name="Reinhardt R."/>
            <person name="Rabus R."/>
        </authorList>
    </citation>
    <scope>NUCLEOTIDE SEQUENCE</scope>
    <source>
        <strain evidence="1">5ac10</strain>
    </source>
</reference>
<protein>
    <submittedName>
        <fullName evidence="1">Uncharacterized protein</fullName>
    </submittedName>
</protein>
<proteinExistence type="predicted"/>
<organism evidence="1 2">
    <name type="scientific">Desulfonema limicola</name>
    <dbReference type="NCBI Taxonomy" id="45656"/>
    <lineage>
        <taxon>Bacteria</taxon>
        <taxon>Pseudomonadati</taxon>
        <taxon>Thermodesulfobacteriota</taxon>
        <taxon>Desulfobacteria</taxon>
        <taxon>Desulfobacterales</taxon>
        <taxon>Desulfococcaceae</taxon>
        <taxon>Desulfonema</taxon>
    </lineage>
</organism>